<organism evidence="8 9">
    <name type="scientific">Datura stramonium</name>
    <name type="common">Jimsonweed</name>
    <name type="synonym">Common thornapple</name>
    <dbReference type="NCBI Taxonomy" id="4076"/>
    <lineage>
        <taxon>Eukaryota</taxon>
        <taxon>Viridiplantae</taxon>
        <taxon>Streptophyta</taxon>
        <taxon>Embryophyta</taxon>
        <taxon>Tracheophyta</taxon>
        <taxon>Spermatophyta</taxon>
        <taxon>Magnoliopsida</taxon>
        <taxon>eudicotyledons</taxon>
        <taxon>Gunneridae</taxon>
        <taxon>Pentapetalae</taxon>
        <taxon>asterids</taxon>
        <taxon>lamiids</taxon>
        <taxon>Solanales</taxon>
        <taxon>Solanaceae</taxon>
        <taxon>Solanoideae</taxon>
        <taxon>Datureae</taxon>
        <taxon>Datura</taxon>
    </lineage>
</organism>
<keyword evidence="4" id="KW-0547">Nucleotide-binding</keyword>
<evidence type="ECO:0000256" key="2">
    <source>
        <dbReference type="ARBA" id="ARBA00022614"/>
    </source>
</evidence>
<keyword evidence="3" id="KW-0677">Repeat</keyword>
<dbReference type="PANTHER" id="PTHR36766:SF44">
    <property type="entry name" value="NBS-CODING RESISTANCE GENE ANALOG"/>
    <property type="match status" value="1"/>
</dbReference>
<comment type="caution">
    <text evidence="8">The sequence shown here is derived from an EMBL/GenBank/DDBJ whole genome shotgun (WGS) entry which is preliminary data.</text>
</comment>
<feature type="non-terminal residue" evidence="8">
    <location>
        <position position="343"/>
    </location>
</feature>
<evidence type="ECO:0000313" key="8">
    <source>
        <dbReference type="EMBL" id="MCE5166152.1"/>
    </source>
</evidence>
<evidence type="ECO:0000256" key="5">
    <source>
        <dbReference type="ARBA" id="ARBA00022821"/>
    </source>
</evidence>
<dbReference type="InterPro" id="IPR042197">
    <property type="entry name" value="Apaf_helical"/>
</dbReference>
<dbReference type="Proteomes" id="UP000823775">
    <property type="component" value="Unassembled WGS sequence"/>
</dbReference>
<evidence type="ECO:0000256" key="4">
    <source>
        <dbReference type="ARBA" id="ARBA00022741"/>
    </source>
</evidence>
<dbReference type="EMBL" id="JACEIK010019602">
    <property type="protein sequence ID" value="MCE5166152.1"/>
    <property type="molecule type" value="Genomic_DNA"/>
</dbReference>
<protein>
    <recommendedName>
        <fullName evidence="7">NB-ARC domain-containing protein</fullName>
    </recommendedName>
</protein>
<dbReference type="PANTHER" id="PTHR36766">
    <property type="entry name" value="PLANT BROAD-SPECTRUM MILDEW RESISTANCE PROTEIN RPW8"/>
    <property type="match status" value="1"/>
</dbReference>
<sequence length="343" mass="38475">MELTGCDLQPFYEKLKSLRAILEKSSNKTGDFKALTSLEAEIAEVAYKTEDMVDSESRKVFLAKNQLSPRIAIWKLCFLLKRAVARIGSKTKQWIGMLNRYTSSKYLKAQSLTLSSTSQNAVEPENVMVGHEIEFEMMLDQLASRERELEVVSIVGMGGIGKTTLATKLYNDLCIISHFDIRAKATVSQEHCARNVLLGLLSSTSDEPYDELADRLQKLLKGKRYLIVIDDIWTTRAWDDIKLCFPDCDNGSRILLTTRNVDVAEYASSGKPPYHMRLMNFDEARSLLYKKVFAKDSFPPEFEQLGEQIALKCGGLPLAIAVIAGLLSKIGKALSEWQSVAEN</sequence>
<comment type="similarity">
    <text evidence="1">Belongs to the disease resistance NB-LRR family.</text>
</comment>
<keyword evidence="2" id="KW-0433">Leucine-rich repeat</keyword>
<dbReference type="Gene3D" id="3.40.50.300">
    <property type="entry name" value="P-loop containing nucleotide triphosphate hydrolases"/>
    <property type="match status" value="1"/>
</dbReference>
<gene>
    <name evidence="8" type="ORF">HAX54_015174</name>
</gene>
<feature type="domain" description="NB-ARC" evidence="7">
    <location>
        <begin position="137"/>
        <end position="296"/>
    </location>
</feature>
<evidence type="ECO:0000259" key="7">
    <source>
        <dbReference type="Pfam" id="PF00931"/>
    </source>
</evidence>
<keyword evidence="6" id="KW-0067">ATP-binding</keyword>
<evidence type="ECO:0000256" key="3">
    <source>
        <dbReference type="ARBA" id="ARBA00022737"/>
    </source>
</evidence>
<dbReference type="SUPFAM" id="SSF52540">
    <property type="entry name" value="P-loop containing nucleoside triphosphate hydrolases"/>
    <property type="match status" value="1"/>
</dbReference>
<dbReference type="Pfam" id="PF00931">
    <property type="entry name" value="NB-ARC"/>
    <property type="match status" value="1"/>
</dbReference>
<dbReference type="PRINTS" id="PR00364">
    <property type="entry name" value="DISEASERSIST"/>
</dbReference>
<keyword evidence="5" id="KW-0611">Plant defense</keyword>
<keyword evidence="9" id="KW-1185">Reference proteome</keyword>
<evidence type="ECO:0000256" key="1">
    <source>
        <dbReference type="ARBA" id="ARBA00008894"/>
    </source>
</evidence>
<reference evidence="8 9" key="1">
    <citation type="journal article" date="2021" name="BMC Genomics">
        <title>Datura genome reveals duplications of psychoactive alkaloid biosynthetic genes and high mutation rate following tissue culture.</title>
        <authorList>
            <person name="Rajewski A."/>
            <person name="Carter-House D."/>
            <person name="Stajich J."/>
            <person name="Litt A."/>
        </authorList>
    </citation>
    <scope>NUCLEOTIDE SEQUENCE [LARGE SCALE GENOMIC DNA]</scope>
    <source>
        <strain evidence="8">AR-01</strain>
    </source>
</reference>
<accession>A0ABS8Y547</accession>
<dbReference type="Gene3D" id="1.20.5.4130">
    <property type="match status" value="1"/>
</dbReference>
<evidence type="ECO:0000256" key="6">
    <source>
        <dbReference type="ARBA" id="ARBA00022840"/>
    </source>
</evidence>
<dbReference type="InterPro" id="IPR002182">
    <property type="entry name" value="NB-ARC"/>
</dbReference>
<proteinExistence type="inferred from homology"/>
<dbReference type="CDD" id="cd14798">
    <property type="entry name" value="RX-CC_like"/>
    <property type="match status" value="1"/>
</dbReference>
<name>A0ABS8Y547_DATST</name>
<dbReference type="InterPro" id="IPR027417">
    <property type="entry name" value="P-loop_NTPase"/>
</dbReference>
<evidence type="ECO:0000313" key="9">
    <source>
        <dbReference type="Proteomes" id="UP000823775"/>
    </source>
</evidence>
<dbReference type="Gene3D" id="1.10.8.430">
    <property type="entry name" value="Helical domain of apoptotic protease-activating factors"/>
    <property type="match status" value="1"/>
</dbReference>
<dbReference type="InterPro" id="IPR038005">
    <property type="entry name" value="RX-like_CC"/>
</dbReference>